<name>A0A6I0F4X4_9FIRM</name>
<gene>
    <name evidence="5" type="ORF">F8154_13565</name>
</gene>
<dbReference type="SUPFAM" id="SSF54862">
    <property type="entry name" value="4Fe-4S ferredoxins"/>
    <property type="match status" value="1"/>
</dbReference>
<organism evidence="5 6">
    <name type="scientific">Alkaliphilus pronyensis</name>
    <dbReference type="NCBI Taxonomy" id="1482732"/>
    <lineage>
        <taxon>Bacteria</taxon>
        <taxon>Bacillati</taxon>
        <taxon>Bacillota</taxon>
        <taxon>Clostridia</taxon>
        <taxon>Peptostreptococcales</taxon>
        <taxon>Natronincolaceae</taxon>
        <taxon>Alkaliphilus</taxon>
    </lineage>
</organism>
<dbReference type="Proteomes" id="UP000432715">
    <property type="component" value="Unassembled WGS sequence"/>
</dbReference>
<protein>
    <submittedName>
        <fullName evidence="5">4Fe-4S dicluster domain-containing protein</fullName>
    </submittedName>
</protein>
<evidence type="ECO:0000256" key="2">
    <source>
        <dbReference type="ARBA" id="ARBA00023004"/>
    </source>
</evidence>
<reference evidence="5 6" key="1">
    <citation type="submission" date="2019-10" db="EMBL/GenBank/DDBJ databases">
        <title>Alkaliphilus serpentinus sp. nov. and Alkaliphilus pronyensis sp. nov., two novel anaerobic alkaliphilic species isolated from the serpentinized-hosted hydrothermal field of the Prony Bay (New Caledonia).</title>
        <authorList>
            <person name="Postec A."/>
        </authorList>
    </citation>
    <scope>NUCLEOTIDE SEQUENCE [LARGE SCALE GENOMIC DNA]</scope>
    <source>
        <strain evidence="5 6">LacV</strain>
    </source>
</reference>
<feature type="domain" description="4Fe-4S ferredoxin-type" evidence="4">
    <location>
        <begin position="198"/>
        <end position="228"/>
    </location>
</feature>
<dbReference type="NCBIfam" id="NF038196">
    <property type="entry name" value="ferrodoxin_EFR1"/>
    <property type="match status" value="1"/>
</dbReference>
<dbReference type="AlphaFoldDB" id="A0A6I0F4X4"/>
<dbReference type="RefSeq" id="WP_151862158.1">
    <property type="nucleotide sequence ID" value="NZ_WBZC01000063.1"/>
</dbReference>
<dbReference type="Gene3D" id="3.30.70.20">
    <property type="match status" value="1"/>
</dbReference>
<accession>A0A6I0F4X4</accession>
<keyword evidence="2" id="KW-0408">Iron</keyword>
<dbReference type="PROSITE" id="PS00198">
    <property type="entry name" value="4FE4S_FER_1"/>
    <property type="match status" value="2"/>
</dbReference>
<dbReference type="Pfam" id="PF13237">
    <property type="entry name" value="Fer4_10"/>
    <property type="match status" value="1"/>
</dbReference>
<keyword evidence="3" id="KW-0411">Iron-sulfur</keyword>
<evidence type="ECO:0000259" key="4">
    <source>
        <dbReference type="PROSITE" id="PS51379"/>
    </source>
</evidence>
<proteinExistence type="predicted"/>
<feature type="domain" description="4Fe-4S ferredoxin-type" evidence="4">
    <location>
        <begin position="229"/>
        <end position="257"/>
    </location>
</feature>
<evidence type="ECO:0000256" key="3">
    <source>
        <dbReference type="ARBA" id="ARBA00023014"/>
    </source>
</evidence>
<dbReference type="InterPro" id="IPR047964">
    <property type="entry name" value="EFR1-like"/>
</dbReference>
<dbReference type="SUPFAM" id="SSF52218">
    <property type="entry name" value="Flavoproteins"/>
    <property type="match status" value="1"/>
</dbReference>
<dbReference type="GO" id="GO:0051536">
    <property type="term" value="F:iron-sulfur cluster binding"/>
    <property type="evidence" value="ECO:0007669"/>
    <property type="project" value="UniProtKB-KW"/>
</dbReference>
<keyword evidence="6" id="KW-1185">Reference proteome</keyword>
<comment type="caution">
    <text evidence="5">The sequence shown here is derived from an EMBL/GenBank/DDBJ whole genome shotgun (WGS) entry which is preliminary data.</text>
</comment>
<evidence type="ECO:0000256" key="1">
    <source>
        <dbReference type="ARBA" id="ARBA00022723"/>
    </source>
</evidence>
<dbReference type="PROSITE" id="PS51379">
    <property type="entry name" value="4FE4S_FER_2"/>
    <property type="match status" value="2"/>
</dbReference>
<evidence type="ECO:0000313" key="5">
    <source>
        <dbReference type="EMBL" id="KAB3530766.1"/>
    </source>
</evidence>
<dbReference type="Gene3D" id="3.40.50.360">
    <property type="match status" value="1"/>
</dbReference>
<dbReference type="InterPro" id="IPR017896">
    <property type="entry name" value="4Fe4S_Fe-S-bd"/>
</dbReference>
<sequence length="282" mass="31955">MSKNLIYYFSGTGNSLAAAQALYEGLGDTKLIPVLSLDMEGTLEISDETETVGLVYPIYMNALPKVIRQFISKLKPRSGCYFYAVATHGGIPGMAGSYLLNTVKEMGIELNGYFEVTMINNTPKGVAPKPLMNLNWEKIIDKDSINDMKKRFEKQVPSIISAIKSKDTQSIKVLQDKSRGLIYHLIKLSWKINEYSNPKLSFLLDKTCTGCGFCEKVCPSYRVVMVEKKPVWSHNNCYYCYACFNFCPEQAIGVKHYEKKLGRYNHPDISWKHIANQKKNQV</sequence>
<dbReference type="GO" id="GO:0046872">
    <property type="term" value="F:metal ion binding"/>
    <property type="evidence" value="ECO:0007669"/>
    <property type="project" value="UniProtKB-KW"/>
</dbReference>
<evidence type="ECO:0000313" key="6">
    <source>
        <dbReference type="Proteomes" id="UP000432715"/>
    </source>
</evidence>
<keyword evidence="1" id="KW-0479">Metal-binding</keyword>
<dbReference type="OrthoDB" id="9813995at2"/>
<dbReference type="EMBL" id="WBZC01000063">
    <property type="protein sequence ID" value="KAB3530766.1"/>
    <property type="molecule type" value="Genomic_DNA"/>
</dbReference>
<dbReference type="InterPro" id="IPR017900">
    <property type="entry name" value="4Fe4S_Fe_S_CS"/>
</dbReference>
<dbReference type="InterPro" id="IPR029039">
    <property type="entry name" value="Flavoprotein-like_sf"/>
</dbReference>